<feature type="compositionally biased region" description="Basic and acidic residues" evidence="1">
    <location>
        <begin position="23"/>
        <end position="52"/>
    </location>
</feature>
<sequence length="443" mass="49450">MKVAATALYLHIRGHLGHFRGSHQREVTTKTEEAERKREADSDFLDVGRKVSESGVVQSGESTKEREDADSHNDTVHPDRSKSASVVSPPDEAETSRKGPGEQNDNLQIERSGSGSYIRAIYRQGEIGEEREDPDSHRDSVHAERNGQESDSFRNEGETEQEDAEHQNSPHAEGDELISVSSPIEVGAEREEPAPDCYPPQTEGNVFGSQVFQKGEVGGEREDAKAYIPKIASNESKLEVFRSEDVVQGREDTVPQSHTLHMESRESEVNTCVIHACTDPPSVASASVSESSVRKLDIKDPLPVFPGTNLEPRKTGLFSKLSKLFRRRKSPRGTQEQKRVSPEIMQAAKFKNPLVVAPIKEDRRERRPSNTSRGRHVTSMGGGSRHSIRHRDTQSSMDTSLYRLDTATVTADNRSVQINDGEHDGCCCVFYFKPLRSRRVRQR</sequence>
<evidence type="ECO:0000313" key="2">
    <source>
        <dbReference type="EMBL" id="KIN97206.1"/>
    </source>
</evidence>
<dbReference type="Proteomes" id="UP000054217">
    <property type="component" value="Unassembled WGS sequence"/>
</dbReference>
<dbReference type="EMBL" id="KN832033">
    <property type="protein sequence ID" value="KIN97206.1"/>
    <property type="molecule type" value="Genomic_DNA"/>
</dbReference>
<reference evidence="3" key="2">
    <citation type="submission" date="2015-01" db="EMBL/GenBank/DDBJ databases">
        <title>Evolutionary Origins and Diversification of the Mycorrhizal Mutualists.</title>
        <authorList>
            <consortium name="DOE Joint Genome Institute"/>
            <consortium name="Mycorrhizal Genomics Consortium"/>
            <person name="Kohler A."/>
            <person name="Kuo A."/>
            <person name="Nagy L.G."/>
            <person name="Floudas D."/>
            <person name="Copeland A."/>
            <person name="Barry K.W."/>
            <person name="Cichocki N."/>
            <person name="Veneault-Fourrey C."/>
            <person name="LaButti K."/>
            <person name="Lindquist E.A."/>
            <person name="Lipzen A."/>
            <person name="Lundell T."/>
            <person name="Morin E."/>
            <person name="Murat C."/>
            <person name="Riley R."/>
            <person name="Ohm R."/>
            <person name="Sun H."/>
            <person name="Tunlid A."/>
            <person name="Henrissat B."/>
            <person name="Grigoriev I.V."/>
            <person name="Hibbett D.S."/>
            <person name="Martin F."/>
        </authorList>
    </citation>
    <scope>NUCLEOTIDE SEQUENCE [LARGE SCALE GENOMIC DNA]</scope>
    <source>
        <strain evidence="3">Marx 270</strain>
    </source>
</reference>
<keyword evidence="3" id="KW-1185">Reference proteome</keyword>
<dbReference type="InParanoid" id="A0A0C3JHY3"/>
<proteinExistence type="predicted"/>
<gene>
    <name evidence="2" type="ORF">M404DRAFT_1006252</name>
</gene>
<evidence type="ECO:0000256" key="1">
    <source>
        <dbReference type="SAM" id="MobiDB-lite"/>
    </source>
</evidence>
<protein>
    <submittedName>
        <fullName evidence="2">Uncharacterized protein</fullName>
    </submittedName>
</protein>
<feature type="region of interest" description="Disordered" evidence="1">
    <location>
        <begin position="21"/>
        <end position="206"/>
    </location>
</feature>
<feature type="region of interest" description="Disordered" evidence="1">
    <location>
        <begin position="360"/>
        <end position="399"/>
    </location>
</feature>
<feature type="compositionally biased region" description="Basic and acidic residues" evidence="1">
    <location>
        <begin position="164"/>
        <end position="174"/>
    </location>
</feature>
<evidence type="ECO:0000313" key="3">
    <source>
        <dbReference type="Proteomes" id="UP000054217"/>
    </source>
</evidence>
<feature type="compositionally biased region" description="Basic and acidic residues" evidence="1">
    <location>
        <begin position="134"/>
        <end position="157"/>
    </location>
</feature>
<feature type="compositionally biased region" description="Basic and acidic residues" evidence="1">
    <location>
        <begin position="62"/>
        <end position="82"/>
    </location>
</feature>
<reference evidence="2 3" key="1">
    <citation type="submission" date="2014-04" db="EMBL/GenBank/DDBJ databases">
        <authorList>
            <consortium name="DOE Joint Genome Institute"/>
            <person name="Kuo A."/>
            <person name="Kohler A."/>
            <person name="Costa M.D."/>
            <person name="Nagy L.G."/>
            <person name="Floudas D."/>
            <person name="Copeland A."/>
            <person name="Barry K.W."/>
            <person name="Cichocki N."/>
            <person name="Veneault-Fourrey C."/>
            <person name="LaButti K."/>
            <person name="Lindquist E.A."/>
            <person name="Lipzen A."/>
            <person name="Lundell T."/>
            <person name="Morin E."/>
            <person name="Murat C."/>
            <person name="Sun H."/>
            <person name="Tunlid A."/>
            <person name="Henrissat B."/>
            <person name="Grigoriev I.V."/>
            <person name="Hibbett D.S."/>
            <person name="Martin F."/>
            <person name="Nordberg H.P."/>
            <person name="Cantor M.N."/>
            <person name="Hua S.X."/>
        </authorList>
    </citation>
    <scope>NUCLEOTIDE SEQUENCE [LARGE SCALE GENOMIC DNA]</scope>
    <source>
        <strain evidence="2 3">Marx 270</strain>
    </source>
</reference>
<dbReference type="AlphaFoldDB" id="A0A0C3JHY3"/>
<dbReference type="HOGENOM" id="CLU_618361_0_0_1"/>
<name>A0A0C3JHY3_PISTI</name>
<dbReference type="STRING" id="870435.A0A0C3JHY3"/>
<organism evidence="2 3">
    <name type="scientific">Pisolithus tinctorius Marx 270</name>
    <dbReference type="NCBI Taxonomy" id="870435"/>
    <lineage>
        <taxon>Eukaryota</taxon>
        <taxon>Fungi</taxon>
        <taxon>Dikarya</taxon>
        <taxon>Basidiomycota</taxon>
        <taxon>Agaricomycotina</taxon>
        <taxon>Agaricomycetes</taxon>
        <taxon>Agaricomycetidae</taxon>
        <taxon>Boletales</taxon>
        <taxon>Sclerodermatineae</taxon>
        <taxon>Pisolithaceae</taxon>
        <taxon>Pisolithus</taxon>
    </lineage>
</organism>
<dbReference type="OrthoDB" id="2692705at2759"/>
<accession>A0A0C3JHY3</accession>
<feature type="compositionally biased region" description="Polar residues" evidence="1">
    <location>
        <begin position="103"/>
        <end position="115"/>
    </location>
</feature>